<dbReference type="CDD" id="cd02803">
    <property type="entry name" value="OYE_like_FMN_family"/>
    <property type="match status" value="1"/>
</dbReference>
<dbReference type="GO" id="GO:0003959">
    <property type="term" value="F:NADPH dehydrogenase activity"/>
    <property type="evidence" value="ECO:0007669"/>
    <property type="project" value="InterPro"/>
</dbReference>
<keyword evidence="4" id="KW-0521">NADP</keyword>
<dbReference type="RefSeq" id="WP_013388899.1">
    <property type="nucleotide sequence ID" value="NC_014633.1"/>
</dbReference>
<evidence type="ECO:0000313" key="8">
    <source>
        <dbReference type="Proteomes" id="UP000006875"/>
    </source>
</evidence>
<comment type="cofactor">
    <cofactor evidence="1">
        <name>FMN</name>
        <dbReference type="ChEBI" id="CHEBI:58210"/>
    </cofactor>
</comment>
<dbReference type="PANTHER" id="PTHR43303">
    <property type="entry name" value="NADPH DEHYDROGENASE C23G7.10C-RELATED"/>
    <property type="match status" value="1"/>
</dbReference>
<reference evidence="7 8" key="1">
    <citation type="journal article" date="2010" name="Stand. Genomic Sci.">
        <title>Complete genome sequence of Ilyobacter polytropus type strain (CuHbu1).</title>
        <authorList>
            <person name="Sikorski J."/>
            <person name="Chertkov O."/>
            <person name="Lapidus A."/>
            <person name="Nolan M."/>
            <person name="Lucas S."/>
            <person name="Del Rio T.G."/>
            <person name="Tice H."/>
            <person name="Cheng J.F."/>
            <person name="Tapia R."/>
            <person name="Han C."/>
            <person name="Goodwin L."/>
            <person name="Pitluck S."/>
            <person name="Liolios K."/>
            <person name="Ivanova N."/>
            <person name="Mavromatis K."/>
            <person name="Mikhailova N."/>
            <person name="Pati A."/>
            <person name="Chen A."/>
            <person name="Palaniappan K."/>
            <person name="Land M."/>
            <person name="Hauser L."/>
            <person name="Chang Y.J."/>
            <person name="Jeffries C.D."/>
            <person name="Brambilla E."/>
            <person name="Yasawong M."/>
            <person name="Rohde M."/>
            <person name="Pukall R."/>
            <person name="Spring S."/>
            <person name="Goker M."/>
            <person name="Woyke T."/>
            <person name="Bristow J."/>
            <person name="Eisen J.A."/>
            <person name="Markowitz V."/>
            <person name="Hugenholtz P."/>
            <person name="Kyrpides N.C."/>
            <person name="Klenk H.P."/>
        </authorList>
    </citation>
    <scope>NUCLEOTIDE SEQUENCE [LARGE SCALE GENOMIC DNA]</scope>
    <source>
        <strain evidence="8">ATCC 51220 / DSM 2926 / LMG 16218 / CuHBu1</strain>
        <plasmid evidence="8">pILYOP01</plasmid>
    </source>
</reference>
<dbReference type="Gene3D" id="3.20.20.70">
    <property type="entry name" value="Aldolase class I"/>
    <property type="match status" value="1"/>
</dbReference>
<evidence type="ECO:0000256" key="1">
    <source>
        <dbReference type="ARBA" id="ARBA00001917"/>
    </source>
</evidence>
<dbReference type="GO" id="GO:0050661">
    <property type="term" value="F:NADP binding"/>
    <property type="evidence" value="ECO:0007669"/>
    <property type="project" value="InterPro"/>
</dbReference>
<keyword evidence="3" id="KW-0288">FMN</keyword>
<sequence length="320" mass="36868">MNTIFSPYKIKNIDIKNRIVLPPMVRFSLVKKDGLVTKELVNWYEDVARNGVGLVIVEASCVASDGKLRPNQIGIWDDSFILGLSEISKVCHKWNVPAIIQIHHAGFKEEIATVDEKVLDKILDQFVEAFHRAKKCGFDGVEIHGAHTYLLSQLNSRLWNTREDKYGGNFEKRMYFNKELIERTKYLFDDNFILGYRMGGNEPHLEDGVEIARYLESIGVGLLHVSSGVPDPDYNSEIKIDIPEEFPLDWVIYLGTEIKKHVNIPVIGVRKVKTEKDASWLIENNYLDFVAIGRGLIARPHWMKWAEKQFKKRKNLNIEK</sequence>
<dbReference type="PANTHER" id="PTHR43303:SF4">
    <property type="entry name" value="NADPH DEHYDROGENASE C23G7.10C-RELATED"/>
    <property type="match status" value="1"/>
</dbReference>
<dbReference type="Proteomes" id="UP000006875">
    <property type="component" value="Plasmid pILYOP01"/>
</dbReference>
<evidence type="ECO:0000256" key="5">
    <source>
        <dbReference type="ARBA" id="ARBA00023002"/>
    </source>
</evidence>
<proteinExistence type="predicted"/>
<dbReference type="InterPro" id="IPR044152">
    <property type="entry name" value="YqjM-like"/>
</dbReference>
<name>E3HDQ4_ILYPC</name>
<evidence type="ECO:0000256" key="2">
    <source>
        <dbReference type="ARBA" id="ARBA00022630"/>
    </source>
</evidence>
<evidence type="ECO:0000313" key="7">
    <source>
        <dbReference type="EMBL" id="ADO84240.1"/>
    </source>
</evidence>
<accession>E3HDQ4</accession>
<feature type="domain" description="NADH:flavin oxidoreductase/NADH oxidase N-terminal" evidence="6">
    <location>
        <begin position="4"/>
        <end position="110"/>
    </location>
</feature>
<dbReference type="AlphaFoldDB" id="E3HDQ4"/>
<dbReference type="InterPro" id="IPR013785">
    <property type="entry name" value="Aldolase_TIM"/>
</dbReference>
<dbReference type="InterPro" id="IPR001155">
    <property type="entry name" value="OxRdtase_FMN_N"/>
</dbReference>
<dbReference type="Pfam" id="PF00724">
    <property type="entry name" value="Oxidored_FMN"/>
    <property type="match status" value="2"/>
</dbReference>
<protein>
    <submittedName>
        <fullName evidence="7">NADH:flavin oxidoreductase/NADH oxidase</fullName>
    </submittedName>
</protein>
<keyword evidence="8" id="KW-1185">Reference proteome</keyword>
<dbReference type="EMBL" id="CP002282">
    <property type="protein sequence ID" value="ADO84240.1"/>
    <property type="molecule type" value="Genomic_DNA"/>
</dbReference>
<dbReference type="SUPFAM" id="SSF51395">
    <property type="entry name" value="FMN-linked oxidoreductases"/>
    <property type="match status" value="1"/>
</dbReference>
<organism evidence="7 8">
    <name type="scientific">Ilyobacter polytropus (strain ATCC 51220 / DSM 2926 / LMG 16218 / CuHBu1)</name>
    <dbReference type="NCBI Taxonomy" id="572544"/>
    <lineage>
        <taxon>Bacteria</taxon>
        <taxon>Fusobacteriati</taxon>
        <taxon>Fusobacteriota</taxon>
        <taxon>Fusobacteriia</taxon>
        <taxon>Fusobacteriales</taxon>
        <taxon>Fusobacteriaceae</taxon>
        <taxon>Ilyobacter</taxon>
    </lineage>
</organism>
<dbReference type="KEGG" id="ipo:Ilyop_2481"/>
<gene>
    <name evidence="7" type="ordered locus">Ilyop_2481</name>
</gene>
<evidence type="ECO:0000259" key="6">
    <source>
        <dbReference type="Pfam" id="PF00724"/>
    </source>
</evidence>
<dbReference type="OrthoDB" id="9772736at2"/>
<feature type="domain" description="NADH:flavin oxidoreductase/NADH oxidase N-terminal" evidence="6">
    <location>
        <begin position="119"/>
        <end position="311"/>
    </location>
</feature>
<dbReference type="GO" id="GO:0010181">
    <property type="term" value="F:FMN binding"/>
    <property type="evidence" value="ECO:0007669"/>
    <property type="project" value="InterPro"/>
</dbReference>
<keyword evidence="2" id="KW-0285">Flavoprotein</keyword>
<evidence type="ECO:0000256" key="4">
    <source>
        <dbReference type="ARBA" id="ARBA00022857"/>
    </source>
</evidence>
<evidence type="ECO:0000256" key="3">
    <source>
        <dbReference type="ARBA" id="ARBA00022643"/>
    </source>
</evidence>
<keyword evidence="5" id="KW-0560">Oxidoreductase</keyword>
<keyword evidence="7" id="KW-0614">Plasmid</keyword>
<dbReference type="HOGENOM" id="CLU_012153_2_3_0"/>
<geneLocation type="plasmid" evidence="7 8">
    <name>pILYOP01</name>
</geneLocation>